<dbReference type="Proteomes" id="UP000030746">
    <property type="component" value="Unassembled WGS sequence"/>
</dbReference>
<dbReference type="OrthoDB" id="2963168at2759"/>
<gene>
    <name evidence="1" type="ORF">LOTGIDRAFT_117631</name>
</gene>
<sequence>VVVAIDFGTTFSGYAFSFVRDPENILMMRKWEGGDPGVINQKTPTIILLEPHGKFHSFGFTARDAYNDLDPKDAASWLYFDKFKMVLHHQSELTKDTMIAASNGMMFPALNIFAYALKFLKDHALQELSDQSGFEIVNEDIRWVITVPAIWKAPAKQFMRQAAYSASLVSSDSPDKLLIALEPEAASIYCRKLKMHQLIPEYPIQRPLQSPKHARPEQIDTSDACNIDAGKYNMQHIDHNFCERTRYMVVDCGGGTVDITVHELNLDGKLVELHKATGGPYGAVGVDIEFEKLLCCIFGKEFIINYKQRYPVGWVNLMANFESRKRSANPTKPSSSNISLPFSFIDYHKKHRGRQVESMVKKHGDKDVRWSAQGMLRLSPEAMKLLFIPTIDKIKQAIGDVINHPNARRLKYMFLVGGFAESPIVQHEIRKEFDSNKKHIVKVLIPQAVSLAILKGAVMYGLDPTVVNVRRSRLTYGIGVLNRFDTEKHPQSKLVTRDDKEWCTDVFEKFVVTDEPVALGDVVLKSYTPAVSGQNKSIINIYCSEDENVQFITDIGVMKCGTLTLDLSENDIDVLPYRREIQILMCFGDTEIKVSAQDISTGQVVRSTIDFLNK</sequence>
<reference evidence="1 2" key="1">
    <citation type="journal article" date="2013" name="Nature">
        <title>Insights into bilaterian evolution from three spiralian genomes.</title>
        <authorList>
            <person name="Simakov O."/>
            <person name="Marletaz F."/>
            <person name="Cho S.J."/>
            <person name="Edsinger-Gonzales E."/>
            <person name="Havlak P."/>
            <person name="Hellsten U."/>
            <person name="Kuo D.H."/>
            <person name="Larsson T."/>
            <person name="Lv J."/>
            <person name="Arendt D."/>
            <person name="Savage R."/>
            <person name="Osoegawa K."/>
            <person name="de Jong P."/>
            <person name="Grimwood J."/>
            <person name="Chapman J.A."/>
            <person name="Shapiro H."/>
            <person name="Aerts A."/>
            <person name="Otillar R.P."/>
            <person name="Terry A.Y."/>
            <person name="Boore J.L."/>
            <person name="Grigoriev I.V."/>
            <person name="Lindberg D.R."/>
            <person name="Seaver E.C."/>
            <person name="Weisblat D.A."/>
            <person name="Putnam N.H."/>
            <person name="Rokhsar D.S."/>
        </authorList>
    </citation>
    <scope>NUCLEOTIDE SEQUENCE [LARGE SCALE GENOMIC DNA]</scope>
</reference>
<organism evidence="1 2">
    <name type="scientific">Lottia gigantea</name>
    <name type="common">Giant owl limpet</name>
    <dbReference type="NCBI Taxonomy" id="225164"/>
    <lineage>
        <taxon>Eukaryota</taxon>
        <taxon>Metazoa</taxon>
        <taxon>Spiralia</taxon>
        <taxon>Lophotrochozoa</taxon>
        <taxon>Mollusca</taxon>
        <taxon>Gastropoda</taxon>
        <taxon>Patellogastropoda</taxon>
        <taxon>Lottioidea</taxon>
        <taxon>Lottiidae</taxon>
        <taxon>Lottia</taxon>
    </lineage>
</organism>
<evidence type="ECO:0000313" key="2">
    <source>
        <dbReference type="Proteomes" id="UP000030746"/>
    </source>
</evidence>
<dbReference type="PANTHER" id="PTHR14187">
    <property type="entry name" value="ALPHA KINASE/ELONGATION FACTOR 2 KINASE"/>
    <property type="match status" value="1"/>
</dbReference>
<dbReference type="STRING" id="225164.V4C118"/>
<dbReference type="HOGENOM" id="CLU_009958_5_3_1"/>
<dbReference type="EMBL" id="KB201701">
    <property type="protein sequence ID" value="ESO95154.1"/>
    <property type="molecule type" value="Genomic_DNA"/>
</dbReference>
<dbReference type="AlphaFoldDB" id="V4C118"/>
<name>V4C118_LOTGI</name>
<dbReference type="PANTHER" id="PTHR14187:SF46">
    <property type="entry name" value="HEAT SHOCK 70 KDA PROTEIN 12A"/>
    <property type="match status" value="1"/>
</dbReference>
<proteinExistence type="predicted"/>
<dbReference type="CTD" id="20231520"/>
<dbReference type="InterPro" id="IPR043129">
    <property type="entry name" value="ATPase_NBD"/>
</dbReference>
<dbReference type="SUPFAM" id="SSF53067">
    <property type="entry name" value="Actin-like ATPase domain"/>
    <property type="match status" value="2"/>
</dbReference>
<protein>
    <recommendedName>
        <fullName evidence="3">Heat shock 70 kDa protein 12A</fullName>
    </recommendedName>
</protein>
<dbReference type="RefSeq" id="XP_009054342.1">
    <property type="nucleotide sequence ID" value="XM_009056094.1"/>
</dbReference>
<dbReference type="GeneID" id="20231520"/>
<dbReference type="Gene3D" id="3.30.420.40">
    <property type="match status" value="2"/>
</dbReference>
<dbReference type="OMA" id="MEREMMH"/>
<accession>V4C118</accession>
<dbReference type="KEGG" id="lgi:LOTGIDRAFT_117631"/>
<evidence type="ECO:0000313" key="1">
    <source>
        <dbReference type="EMBL" id="ESO95154.1"/>
    </source>
</evidence>
<feature type="non-terminal residue" evidence="1">
    <location>
        <position position="1"/>
    </location>
</feature>
<keyword evidence="2" id="KW-1185">Reference proteome</keyword>
<evidence type="ECO:0008006" key="3">
    <source>
        <dbReference type="Google" id="ProtNLM"/>
    </source>
</evidence>
<dbReference type="Gene3D" id="3.90.640.10">
    <property type="entry name" value="Actin, Chain A, domain 4"/>
    <property type="match status" value="1"/>
</dbReference>